<dbReference type="CDD" id="cd07039">
    <property type="entry name" value="TPP_PYR_POX"/>
    <property type="match status" value="1"/>
</dbReference>
<evidence type="ECO:0000256" key="3">
    <source>
        <dbReference type="RuleBase" id="RU362132"/>
    </source>
</evidence>
<dbReference type="Pfam" id="PF00205">
    <property type="entry name" value="TPP_enzyme_M"/>
    <property type="match status" value="1"/>
</dbReference>
<dbReference type="Gene3D" id="3.40.50.970">
    <property type="match status" value="2"/>
</dbReference>
<dbReference type="SUPFAM" id="SSF52518">
    <property type="entry name" value="Thiamin diphosphate-binding fold (THDP-binding)"/>
    <property type="match status" value="2"/>
</dbReference>
<organism evidence="7 8">
    <name type="scientific">Planotetraspora mira</name>
    <dbReference type="NCBI Taxonomy" id="58121"/>
    <lineage>
        <taxon>Bacteria</taxon>
        <taxon>Bacillati</taxon>
        <taxon>Actinomycetota</taxon>
        <taxon>Actinomycetes</taxon>
        <taxon>Streptosporangiales</taxon>
        <taxon>Streptosporangiaceae</taxon>
        <taxon>Planotetraspora</taxon>
    </lineage>
</organism>
<dbReference type="InterPro" id="IPR047212">
    <property type="entry name" value="TPP_POXB-like"/>
</dbReference>
<comment type="caution">
    <text evidence="7">The sequence shown here is derived from an EMBL/GenBank/DDBJ whole genome shotgun (WGS) entry which is preliminary data.</text>
</comment>
<dbReference type="Proteomes" id="UP000650628">
    <property type="component" value="Unassembled WGS sequence"/>
</dbReference>
<evidence type="ECO:0000259" key="5">
    <source>
        <dbReference type="Pfam" id="PF02775"/>
    </source>
</evidence>
<accession>A0A8J3TM85</accession>
<dbReference type="Gene3D" id="3.40.50.1220">
    <property type="entry name" value="TPP-binding domain"/>
    <property type="match status" value="1"/>
</dbReference>
<dbReference type="CDD" id="cd02014">
    <property type="entry name" value="TPP_POX"/>
    <property type="match status" value="1"/>
</dbReference>
<reference evidence="7 8" key="1">
    <citation type="submission" date="2021-01" db="EMBL/GenBank/DDBJ databases">
        <title>Whole genome shotgun sequence of Planotetraspora mira NBRC 15435.</title>
        <authorList>
            <person name="Komaki H."/>
            <person name="Tamura T."/>
        </authorList>
    </citation>
    <scope>NUCLEOTIDE SEQUENCE [LARGE SCALE GENOMIC DNA]</scope>
    <source>
        <strain evidence="7 8">NBRC 15435</strain>
    </source>
</reference>
<dbReference type="InterPro" id="IPR000399">
    <property type="entry name" value="TPP-bd_CS"/>
</dbReference>
<feature type="domain" description="Thiamine pyrophosphate enzyme N-terminal TPP-binding" evidence="6">
    <location>
        <begin position="5"/>
        <end position="115"/>
    </location>
</feature>
<dbReference type="PANTHER" id="PTHR42981:SF2">
    <property type="entry name" value="PYRUVATE DEHYDROGENASE [UBIQUINONE]"/>
    <property type="match status" value="1"/>
</dbReference>
<evidence type="ECO:0000256" key="1">
    <source>
        <dbReference type="ARBA" id="ARBA00007812"/>
    </source>
</evidence>
<keyword evidence="8" id="KW-1185">Reference proteome</keyword>
<dbReference type="GO" id="GO:0003824">
    <property type="term" value="F:catalytic activity"/>
    <property type="evidence" value="ECO:0007669"/>
    <property type="project" value="InterPro"/>
</dbReference>
<dbReference type="InterPro" id="IPR012000">
    <property type="entry name" value="Thiamin_PyroP_enz_cen_dom"/>
</dbReference>
<dbReference type="NCBIfam" id="NF005114">
    <property type="entry name" value="PRK06546.1"/>
    <property type="match status" value="1"/>
</dbReference>
<dbReference type="InterPro" id="IPR047211">
    <property type="entry name" value="POXB-like"/>
</dbReference>
<evidence type="ECO:0000256" key="2">
    <source>
        <dbReference type="ARBA" id="ARBA00023052"/>
    </source>
</evidence>
<dbReference type="NCBIfam" id="NF006591">
    <property type="entry name" value="PRK09124.1"/>
    <property type="match status" value="1"/>
</dbReference>
<dbReference type="EMBL" id="BOOO01000010">
    <property type="protein sequence ID" value="GII28674.1"/>
    <property type="molecule type" value="Genomic_DNA"/>
</dbReference>
<keyword evidence="7" id="KW-0670">Pyruvate</keyword>
<sequence length="580" mass="63057">MARRTVADQFVEILLAAGVRRMYGVVGDSLNPVVDAVRRHDDIQWVHVRHEETGAFAAGAEAQLTGRPAACAGSCGPGNVHLINGLYDAHRSMAPVIALAAQVPSTEIGTSYFQETTPGLYFRECSYYCETVSRPEQLPRVAQIAIQEAIGRAGVAVVVLPGDVADQQATATYLEHPYRLEQQPTARPSDAVLEELAQMIDRARRVTLFCGRGVAGAHDDVVALAARIKAPIGFALRGKDWIAYDNPYEVGMSGLLGYGACYDAMHECDLLVLLGTDFPYVQFMPSEPKVVQVDLRRERLGRRSKLDLGVWGDAGETVRALLPRVAEKSDSSFLDRMLRRHEELVGRLRTYAEEVSDRRPIHPEHVASTLDRFATDDAVFTVDTGMSTVWAARLINATGRRRLLGSFVHGSMANALPQAIGAQVAYPGRQVVALCGDGGFAMLMGDFLTLLQYDLPVKVVIFNNGSLGMVALEMLVAGYPPYQTGLKNPDFAAMARAAGVKGIRIEDPADVRQGLREALETDGPVLVDVLTDPNALSMPPKIKGEQVRGFALAMTRLVLAGEADEVVNMARSNLRNLPRP</sequence>
<comment type="similarity">
    <text evidence="1 3">Belongs to the TPP enzyme family.</text>
</comment>
<keyword evidence="2 3" id="KW-0786">Thiamine pyrophosphate</keyword>
<dbReference type="PANTHER" id="PTHR42981">
    <property type="entry name" value="PYRUVATE DEHYDROGENASE [UBIQUINONE]"/>
    <property type="match status" value="1"/>
</dbReference>
<feature type="domain" description="Thiamine pyrophosphate enzyme central" evidence="4">
    <location>
        <begin position="193"/>
        <end position="321"/>
    </location>
</feature>
<dbReference type="InterPro" id="IPR011766">
    <property type="entry name" value="TPP_enzyme_TPP-bd"/>
</dbReference>
<dbReference type="GO" id="GO:0000287">
    <property type="term" value="F:magnesium ion binding"/>
    <property type="evidence" value="ECO:0007669"/>
    <property type="project" value="InterPro"/>
</dbReference>
<dbReference type="GO" id="GO:0030976">
    <property type="term" value="F:thiamine pyrophosphate binding"/>
    <property type="evidence" value="ECO:0007669"/>
    <property type="project" value="InterPro"/>
</dbReference>
<name>A0A8J3TM85_9ACTN</name>
<dbReference type="Pfam" id="PF02775">
    <property type="entry name" value="TPP_enzyme_C"/>
    <property type="match status" value="1"/>
</dbReference>
<dbReference type="InterPro" id="IPR029035">
    <property type="entry name" value="DHS-like_NAD/FAD-binding_dom"/>
</dbReference>
<proteinExistence type="inferred from homology"/>
<dbReference type="PROSITE" id="PS00187">
    <property type="entry name" value="TPP_ENZYMES"/>
    <property type="match status" value="1"/>
</dbReference>
<evidence type="ECO:0000313" key="8">
    <source>
        <dbReference type="Proteomes" id="UP000650628"/>
    </source>
</evidence>
<dbReference type="AlphaFoldDB" id="A0A8J3TM85"/>
<dbReference type="Pfam" id="PF02776">
    <property type="entry name" value="TPP_enzyme_N"/>
    <property type="match status" value="1"/>
</dbReference>
<dbReference type="InterPro" id="IPR012001">
    <property type="entry name" value="Thiamin_PyroP_enz_TPP-bd_dom"/>
</dbReference>
<evidence type="ECO:0000259" key="6">
    <source>
        <dbReference type="Pfam" id="PF02776"/>
    </source>
</evidence>
<evidence type="ECO:0000313" key="7">
    <source>
        <dbReference type="EMBL" id="GII28674.1"/>
    </source>
</evidence>
<dbReference type="InterPro" id="IPR047210">
    <property type="entry name" value="TPP_PYR_POXB-like"/>
</dbReference>
<evidence type="ECO:0000259" key="4">
    <source>
        <dbReference type="Pfam" id="PF00205"/>
    </source>
</evidence>
<feature type="domain" description="Thiamine pyrophosphate enzyme TPP-binding" evidence="5">
    <location>
        <begin position="383"/>
        <end position="529"/>
    </location>
</feature>
<dbReference type="RefSeq" id="WP_203952719.1">
    <property type="nucleotide sequence ID" value="NZ_BOOO01000010.1"/>
</dbReference>
<protein>
    <submittedName>
        <fullName evidence="7">Pyruvate dehydrogenase</fullName>
    </submittedName>
</protein>
<dbReference type="InterPro" id="IPR029061">
    <property type="entry name" value="THDP-binding"/>
</dbReference>
<dbReference type="SUPFAM" id="SSF52467">
    <property type="entry name" value="DHS-like NAD/FAD-binding domain"/>
    <property type="match status" value="1"/>
</dbReference>
<gene>
    <name evidence="7" type="ORF">Pmi06nite_21160</name>
</gene>